<keyword evidence="2" id="KW-0732">Signal</keyword>
<keyword evidence="4" id="KW-1185">Reference proteome</keyword>
<dbReference type="Proteomes" id="UP001443563">
    <property type="component" value="Unassembled WGS sequence"/>
</dbReference>
<sequence length="287" mass="31103">MACSILLPFIMASIATTSTTAASVGQPHPGKVVPRNRTMTRGALCMIRPHKRPACDKTCAIVLGCVLSGFALIAFILLWRCLAAKRQREKRLRMENDACCKGYLYANHEEVGTNENSAEVPVSTMVEKDILPNPFSANTRSSASPLDSWNPNSHINNPLDGVSAADSSGRGSVVEQVLSSCIPIAEDQVVAFPQEQPTCLAPQVEAPQVEAPQVEAPQVEAPQVEAPQVEAPQVEAPQLNDVAQEEEDLQAIKSNRRPRMRRRNHLRGVSAAACPEDNVIDILDNLV</sequence>
<name>A0ABR3DYM6_9TRYP</name>
<protein>
    <submittedName>
        <fullName evidence="3">Uncharacterized protein</fullName>
    </submittedName>
</protein>
<comment type="caution">
    <text evidence="3">The sequence shown here is derived from an EMBL/GenBank/DDBJ whole genome shotgun (WGS) entry which is preliminary data.</text>
</comment>
<proteinExistence type="predicted"/>
<reference evidence="3 4" key="1">
    <citation type="submission" date="2024-02" db="EMBL/GenBank/DDBJ databases">
        <title>FIRST GENOME SEQUENCES OF Leishmania (Viannia) shawi, Leishmania (Viannia) lindenbergi AND Leishmania (Viannia) utingensis.</title>
        <authorList>
            <person name="Resadore F."/>
            <person name="Custodio M.G.F."/>
            <person name="Boite M.C."/>
            <person name="Cupolillo E."/>
            <person name="Ferreira G.E.M."/>
        </authorList>
    </citation>
    <scope>NUCLEOTIDE SEQUENCE [LARGE SCALE GENOMIC DNA]</scope>
    <source>
        <strain evidence="3 4">MCEB/BR/1984/M8408</strain>
    </source>
</reference>
<feature type="transmembrane region" description="Helical" evidence="1">
    <location>
        <begin position="60"/>
        <end position="83"/>
    </location>
</feature>
<gene>
    <name evidence="3" type="ORF">Q4I29_007124</name>
</gene>
<feature type="chain" id="PRO_5046073550" evidence="2">
    <location>
        <begin position="22"/>
        <end position="287"/>
    </location>
</feature>
<keyword evidence="1" id="KW-0472">Membrane</keyword>
<accession>A0ABR3DYM6</accession>
<evidence type="ECO:0000313" key="4">
    <source>
        <dbReference type="Proteomes" id="UP001443563"/>
    </source>
</evidence>
<evidence type="ECO:0000313" key="3">
    <source>
        <dbReference type="EMBL" id="KAL0496616.1"/>
    </source>
</evidence>
<evidence type="ECO:0000256" key="2">
    <source>
        <dbReference type="SAM" id="SignalP"/>
    </source>
</evidence>
<keyword evidence="1" id="KW-0812">Transmembrane</keyword>
<feature type="signal peptide" evidence="2">
    <location>
        <begin position="1"/>
        <end position="21"/>
    </location>
</feature>
<organism evidence="3 4">
    <name type="scientific">Leishmania shawi</name>
    <dbReference type="NCBI Taxonomy" id="5680"/>
    <lineage>
        <taxon>Eukaryota</taxon>
        <taxon>Discoba</taxon>
        <taxon>Euglenozoa</taxon>
        <taxon>Kinetoplastea</taxon>
        <taxon>Metakinetoplastina</taxon>
        <taxon>Trypanosomatida</taxon>
        <taxon>Trypanosomatidae</taxon>
        <taxon>Leishmaniinae</taxon>
        <taxon>Leishmania</taxon>
        <taxon>Leishmania guyanensis species complex</taxon>
    </lineage>
</organism>
<evidence type="ECO:0000256" key="1">
    <source>
        <dbReference type="SAM" id="Phobius"/>
    </source>
</evidence>
<dbReference type="EMBL" id="JBAMZM010000035">
    <property type="protein sequence ID" value="KAL0496616.1"/>
    <property type="molecule type" value="Genomic_DNA"/>
</dbReference>
<keyword evidence="1" id="KW-1133">Transmembrane helix</keyword>